<evidence type="ECO:0000313" key="1">
    <source>
        <dbReference type="EMBL" id="PKU41512.1"/>
    </source>
</evidence>
<dbReference type="GO" id="GO:0015024">
    <property type="term" value="F:glucuronate-2-sulfatase activity"/>
    <property type="evidence" value="ECO:0007669"/>
    <property type="project" value="TreeGrafter"/>
</dbReference>
<organism evidence="1 2">
    <name type="scientific">Limosa lapponica baueri</name>
    <dbReference type="NCBI Taxonomy" id="1758121"/>
    <lineage>
        <taxon>Eukaryota</taxon>
        <taxon>Metazoa</taxon>
        <taxon>Chordata</taxon>
        <taxon>Craniata</taxon>
        <taxon>Vertebrata</taxon>
        <taxon>Euteleostomi</taxon>
        <taxon>Archelosauria</taxon>
        <taxon>Archosauria</taxon>
        <taxon>Dinosauria</taxon>
        <taxon>Saurischia</taxon>
        <taxon>Theropoda</taxon>
        <taxon>Coelurosauria</taxon>
        <taxon>Aves</taxon>
        <taxon>Neognathae</taxon>
        <taxon>Neoaves</taxon>
        <taxon>Charadriiformes</taxon>
        <taxon>Scolopacidae</taxon>
        <taxon>Limosa</taxon>
    </lineage>
</organism>
<dbReference type="EMBL" id="KZ506108">
    <property type="protein sequence ID" value="PKU41512.1"/>
    <property type="molecule type" value="Genomic_DNA"/>
</dbReference>
<evidence type="ECO:0000313" key="2">
    <source>
        <dbReference type="Proteomes" id="UP000233556"/>
    </source>
</evidence>
<dbReference type="AlphaFoldDB" id="A0A2I0U669"/>
<protein>
    <submittedName>
        <fullName evidence="1">Uncharacterized protein</fullName>
    </submittedName>
</protein>
<dbReference type="PANTHER" id="PTHR46615">
    <property type="entry name" value="ARYLSULFATASE K"/>
    <property type="match status" value="1"/>
</dbReference>
<dbReference type="GO" id="GO:0004065">
    <property type="term" value="F:arylsulfatase activity"/>
    <property type="evidence" value="ECO:0007669"/>
    <property type="project" value="TreeGrafter"/>
</dbReference>
<keyword evidence="2" id="KW-1185">Reference proteome</keyword>
<dbReference type="Proteomes" id="UP000233556">
    <property type="component" value="Unassembled WGS sequence"/>
</dbReference>
<proteinExistence type="predicted"/>
<dbReference type="InterPro" id="IPR017850">
    <property type="entry name" value="Alkaline_phosphatase_core_sf"/>
</dbReference>
<dbReference type="OrthoDB" id="10251809at2759"/>
<sequence>MTVDLHNPALKDLSMVVEAHKVILCSTSHLFMLLFEVKSPTDICDASIVCMLNTVKDCRSHQIQQLQNTSLRLFFNTPVLADAIFKTQVQTWTPAELRRQLMKEFQDDHLDLGALFHLSPTSGCCTLIVSVRRTFTHRFSFTVEKSTLASQLSQNAILDGTAMWSGLFTHLTESWNNFKGLDPDYVTQMDLMGKHGYRTQKFAKLDYTSGHHSVSVEMVSCDCLHLPELRTIGGFWLQYKGHHLGNAKLNNSP</sequence>
<dbReference type="PANTHER" id="PTHR46615:SF1">
    <property type="entry name" value="ARYLSULFATASE K"/>
    <property type="match status" value="1"/>
</dbReference>
<gene>
    <name evidence="1" type="ORF">llap_8190</name>
</gene>
<dbReference type="SUPFAM" id="SSF53649">
    <property type="entry name" value="Alkaline phosphatase-like"/>
    <property type="match status" value="1"/>
</dbReference>
<name>A0A2I0U669_LIMLA</name>
<accession>A0A2I0U669</accession>
<reference evidence="2" key="2">
    <citation type="submission" date="2017-12" db="EMBL/GenBank/DDBJ databases">
        <title>Genome sequence of the Bar-tailed Godwit (Limosa lapponica baueri).</title>
        <authorList>
            <person name="Lima N.C.B."/>
            <person name="Parody-Merino A.M."/>
            <person name="Battley P.F."/>
            <person name="Fidler A.E."/>
            <person name="Prosdocimi F."/>
        </authorList>
    </citation>
    <scope>NUCLEOTIDE SEQUENCE [LARGE SCALE GENOMIC DNA]</scope>
</reference>
<reference evidence="2" key="1">
    <citation type="submission" date="2017-11" db="EMBL/GenBank/DDBJ databases">
        <authorList>
            <person name="Lima N.C."/>
            <person name="Parody-Merino A.M."/>
            <person name="Battley P.F."/>
            <person name="Fidler A.E."/>
            <person name="Prosdocimi F."/>
        </authorList>
    </citation>
    <scope>NUCLEOTIDE SEQUENCE [LARGE SCALE GENOMIC DNA]</scope>
</reference>
<dbReference type="InterPro" id="IPR051849">
    <property type="entry name" value="GAG-degrading_sulfatase"/>
</dbReference>